<evidence type="ECO:0000256" key="1">
    <source>
        <dbReference type="SAM" id="MobiDB-lite"/>
    </source>
</evidence>
<keyword evidence="3" id="KW-1185">Reference proteome</keyword>
<dbReference type="Proteomes" id="UP000199345">
    <property type="component" value="Unassembled WGS sequence"/>
</dbReference>
<reference evidence="3" key="1">
    <citation type="submission" date="2016-10" db="EMBL/GenBank/DDBJ databases">
        <authorList>
            <person name="Varghese N."/>
            <person name="Submissions S."/>
        </authorList>
    </citation>
    <scope>NUCLEOTIDE SEQUENCE [LARGE SCALE GENOMIC DNA]</scope>
    <source>
        <strain evidence="3">Nm71</strain>
    </source>
</reference>
<evidence type="ECO:0000313" key="2">
    <source>
        <dbReference type="EMBL" id="SET47114.1"/>
    </source>
</evidence>
<proteinExistence type="predicted"/>
<name>A0A1I0ENV4_9PROT</name>
<feature type="region of interest" description="Disordered" evidence="1">
    <location>
        <begin position="73"/>
        <end position="94"/>
    </location>
</feature>
<organism evidence="2 3">
    <name type="scientific">Nitrosomonas marina</name>
    <dbReference type="NCBI Taxonomy" id="917"/>
    <lineage>
        <taxon>Bacteria</taxon>
        <taxon>Pseudomonadati</taxon>
        <taxon>Pseudomonadota</taxon>
        <taxon>Betaproteobacteria</taxon>
        <taxon>Nitrosomonadales</taxon>
        <taxon>Nitrosomonadaceae</taxon>
        <taxon>Nitrosomonas</taxon>
    </lineage>
</organism>
<dbReference type="AlphaFoldDB" id="A0A1I0ENV4"/>
<protein>
    <submittedName>
        <fullName evidence="2">Uncharacterized protein</fullName>
    </submittedName>
</protein>
<accession>A0A1I0ENV4</accession>
<gene>
    <name evidence="2" type="ORF">SAMN05216326_12931</name>
</gene>
<dbReference type="EMBL" id="FOIA01000029">
    <property type="protein sequence ID" value="SET47114.1"/>
    <property type="molecule type" value="Genomic_DNA"/>
</dbReference>
<evidence type="ECO:0000313" key="3">
    <source>
        <dbReference type="Proteomes" id="UP000199345"/>
    </source>
</evidence>
<sequence>MLRRQAMNQRTLGTDQSCQRCGVRYIVVSFLDHRMNGYCTWECQIGEPRGEPSPEAVAWKNKMSISWAYADIGRRQTDKPQQNSLQYGKKTTGA</sequence>